<dbReference type="GO" id="GO:0035556">
    <property type="term" value="P:intracellular signal transduction"/>
    <property type="evidence" value="ECO:0007669"/>
    <property type="project" value="InterPro"/>
</dbReference>
<dbReference type="CDD" id="cd07302">
    <property type="entry name" value="CHD"/>
    <property type="match status" value="1"/>
</dbReference>
<protein>
    <submittedName>
        <fullName evidence="3">Adenylate cyclase</fullName>
    </submittedName>
</protein>
<name>A0A1C3VI21_9HYPH</name>
<keyword evidence="1" id="KW-0472">Membrane</keyword>
<dbReference type="GO" id="GO:0004016">
    <property type="term" value="F:adenylate cyclase activity"/>
    <property type="evidence" value="ECO:0007669"/>
    <property type="project" value="UniProtKB-ARBA"/>
</dbReference>
<feature type="transmembrane region" description="Helical" evidence="1">
    <location>
        <begin position="318"/>
        <end position="334"/>
    </location>
</feature>
<dbReference type="RefSeq" id="WP_092573756.1">
    <property type="nucleotide sequence ID" value="NZ_FMAF01000005.1"/>
</dbReference>
<organism evidence="3 4">
    <name type="scientific">Rhizobium lusitanum</name>
    <dbReference type="NCBI Taxonomy" id="293958"/>
    <lineage>
        <taxon>Bacteria</taxon>
        <taxon>Pseudomonadati</taxon>
        <taxon>Pseudomonadota</taxon>
        <taxon>Alphaproteobacteria</taxon>
        <taxon>Hyphomicrobiales</taxon>
        <taxon>Rhizobiaceae</taxon>
        <taxon>Rhizobium/Agrobacterium group</taxon>
        <taxon>Rhizobium</taxon>
    </lineage>
</organism>
<dbReference type="InterPro" id="IPR050697">
    <property type="entry name" value="Adenylyl/Guanylyl_Cyclase_3/4"/>
</dbReference>
<accession>A0A1C3VI21</accession>
<dbReference type="Pfam" id="PF00211">
    <property type="entry name" value="Guanylate_cyc"/>
    <property type="match status" value="1"/>
</dbReference>
<dbReference type="EMBL" id="FMAF01000005">
    <property type="protein sequence ID" value="SCB27423.1"/>
    <property type="molecule type" value="Genomic_DNA"/>
</dbReference>
<dbReference type="Proteomes" id="UP000199205">
    <property type="component" value="Unassembled WGS sequence"/>
</dbReference>
<evidence type="ECO:0000259" key="2">
    <source>
        <dbReference type="PROSITE" id="PS50125"/>
    </source>
</evidence>
<dbReference type="GO" id="GO:0006171">
    <property type="term" value="P:cAMP biosynthetic process"/>
    <property type="evidence" value="ECO:0007669"/>
    <property type="project" value="TreeGrafter"/>
</dbReference>
<dbReference type="InterPro" id="IPR007890">
    <property type="entry name" value="CHASE2"/>
</dbReference>
<sequence>MRRPPPQTLIALILTALWGLGLGVMHLHGDIPFIDGAEATLTNLRNAGGGSRKPPDVVTIVAIDDETSRVAGHYPLPRATLAKIIDAIAALGPKTIALDMLLLDPGDEAGDEALEQSLKRTNAVLAAAGIFPESRQRVADDSKEPLARVPSALQFLEPQQRFADAASYGVVNVQTDKTGTPRFVPMLFRSGERIEPSFSLRVVSAATGEHPTVISDHIKLGDRSVHTDNGYLMPLSFYGPRGTIRTISASAALNGQLPEEAIRDHIVIIGATVTGGGDVFPTPFDPVLPGVEVISTSITHLIAGDGLVRDRGVRFIDLYFAVGLPVLVVSLLSWRRNTIGLIMALCVVLAWLAINVNVFKHGIWLSAALPIAATVPPALLFGAAQLWLGRKQAGRFAEQSELLQRIQAPGLAEHLARDPSFLAAPVHQEAAVVFIDINGFTGLSETIGPTAVRDLLNGFYYLVDEEVTASGGAITSFMGDGAMILFGLPQPKRADPANAARCCIRLADRMRGWLAAMPEATASRIGFKIGAHFGTIVASRLGGGGRQQITATGDTVNIASRLMEVAARNRAEIAISNDLLHSAGRDSVPFMEGKLDGPIETKLRGRAGSLAIWLWRGRHDAERP</sequence>
<evidence type="ECO:0000256" key="1">
    <source>
        <dbReference type="SAM" id="Phobius"/>
    </source>
</evidence>
<dbReference type="PROSITE" id="PS50125">
    <property type="entry name" value="GUANYLATE_CYCLASE_2"/>
    <property type="match status" value="1"/>
</dbReference>
<keyword evidence="1" id="KW-0812">Transmembrane</keyword>
<keyword evidence="1" id="KW-1133">Transmembrane helix</keyword>
<evidence type="ECO:0000313" key="4">
    <source>
        <dbReference type="Proteomes" id="UP000199205"/>
    </source>
</evidence>
<feature type="domain" description="Guanylate cyclase" evidence="2">
    <location>
        <begin position="431"/>
        <end position="563"/>
    </location>
</feature>
<dbReference type="SUPFAM" id="SSF55073">
    <property type="entry name" value="Nucleotide cyclase"/>
    <property type="match status" value="1"/>
</dbReference>
<dbReference type="SMART" id="SM01080">
    <property type="entry name" value="CHASE2"/>
    <property type="match status" value="1"/>
</dbReference>
<gene>
    <name evidence="3" type="ORF">GA0061101_105324</name>
</gene>
<dbReference type="OrthoDB" id="341967at2"/>
<dbReference type="Gene3D" id="3.30.70.1230">
    <property type="entry name" value="Nucleotide cyclase"/>
    <property type="match status" value="1"/>
</dbReference>
<dbReference type="Pfam" id="PF05226">
    <property type="entry name" value="CHASE2"/>
    <property type="match status" value="1"/>
</dbReference>
<dbReference type="SMART" id="SM00044">
    <property type="entry name" value="CYCc"/>
    <property type="match status" value="1"/>
</dbReference>
<dbReference type="InterPro" id="IPR001054">
    <property type="entry name" value="A/G_cyclase"/>
</dbReference>
<dbReference type="InterPro" id="IPR029787">
    <property type="entry name" value="Nucleotide_cyclase"/>
</dbReference>
<dbReference type="PANTHER" id="PTHR43081">
    <property type="entry name" value="ADENYLATE CYCLASE, TERMINAL-DIFFERENTIATION SPECIFIC-RELATED"/>
    <property type="match status" value="1"/>
</dbReference>
<feature type="transmembrane region" description="Helical" evidence="1">
    <location>
        <begin position="365"/>
        <end position="388"/>
    </location>
</feature>
<dbReference type="PANTHER" id="PTHR43081:SF20">
    <property type="entry name" value="TWO-COMPONENT RESPONSE REGULATOR"/>
    <property type="match status" value="1"/>
</dbReference>
<reference evidence="3 4" key="1">
    <citation type="submission" date="2016-08" db="EMBL/GenBank/DDBJ databases">
        <authorList>
            <person name="Seilhamer J.J."/>
        </authorList>
    </citation>
    <scope>NUCLEOTIDE SEQUENCE [LARGE SCALE GENOMIC DNA]</scope>
    <source>
        <strain evidence="3 4">P1-7</strain>
    </source>
</reference>
<evidence type="ECO:0000313" key="3">
    <source>
        <dbReference type="EMBL" id="SCB27423.1"/>
    </source>
</evidence>
<proteinExistence type="predicted"/>
<dbReference type="AlphaFoldDB" id="A0A1C3VI21"/>
<feature type="transmembrane region" description="Helical" evidence="1">
    <location>
        <begin position="341"/>
        <end position="359"/>
    </location>
</feature>